<dbReference type="EMBL" id="JBJKFK010003927">
    <property type="protein sequence ID" value="KAL3309432.1"/>
    <property type="molecule type" value="Genomic_DNA"/>
</dbReference>
<keyword evidence="3" id="KW-1185">Reference proteome</keyword>
<accession>A0ABD2PRT8</accession>
<evidence type="ECO:0000313" key="2">
    <source>
        <dbReference type="EMBL" id="KAL3309432.1"/>
    </source>
</evidence>
<proteinExistence type="predicted"/>
<dbReference type="AlphaFoldDB" id="A0ABD2PRT8"/>
<protein>
    <submittedName>
        <fullName evidence="2">Uncharacterized protein</fullName>
    </submittedName>
</protein>
<evidence type="ECO:0000256" key="1">
    <source>
        <dbReference type="SAM" id="SignalP"/>
    </source>
</evidence>
<gene>
    <name evidence="2" type="ORF">Ciccas_012022</name>
</gene>
<evidence type="ECO:0000313" key="3">
    <source>
        <dbReference type="Proteomes" id="UP001626550"/>
    </source>
</evidence>
<sequence>MLLLRTLVLTLLIVGSTAKCNDDKRSKIIRATWAEPKEEQGNFKYYEAVLYLISINTILNTLKVDGNVATFKENLKYETEYGINVSAVYENAGKRVEKRIYGCLGNILYPRPYYQDVMDKLAEAIARKLIGSQEAERDLSEELAQFIWPWSKYVDTVNLVISDDDNVFAGKQGRKKISESRPRNACEAKKISTAVCQEITLLKSGGKNFIFNWPKPDEYAPNMRVQVRFFYDADMADRRSTLKDYYFSSRIYTIDAPSTNIGHCELRDSMTL</sequence>
<feature type="chain" id="PRO_5044831896" evidence="1">
    <location>
        <begin position="19"/>
        <end position="272"/>
    </location>
</feature>
<reference evidence="2 3" key="1">
    <citation type="submission" date="2024-11" db="EMBL/GenBank/DDBJ databases">
        <title>Adaptive evolution of stress response genes in parasites aligns with host niche diversity.</title>
        <authorList>
            <person name="Hahn C."/>
            <person name="Resl P."/>
        </authorList>
    </citation>
    <scope>NUCLEOTIDE SEQUENCE [LARGE SCALE GENOMIC DNA]</scope>
    <source>
        <strain evidence="2">EGGRZ-B1_66</strain>
        <tissue evidence="2">Body</tissue>
    </source>
</reference>
<keyword evidence="1" id="KW-0732">Signal</keyword>
<feature type="signal peptide" evidence="1">
    <location>
        <begin position="1"/>
        <end position="18"/>
    </location>
</feature>
<dbReference type="Proteomes" id="UP001626550">
    <property type="component" value="Unassembled WGS sequence"/>
</dbReference>
<name>A0ABD2PRT8_9PLAT</name>
<comment type="caution">
    <text evidence="2">The sequence shown here is derived from an EMBL/GenBank/DDBJ whole genome shotgun (WGS) entry which is preliminary data.</text>
</comment>
<organism evidence="2 3">
    <name type="scientific">Cichlidogyrus casuarinus</name>
    <dbReference type="NCBI Taxonomy" id="1844966"/>
    <lineage>
        <taxon>Eukaryota</taxon>
        <taxon>Metazoa</taxon>
        <taxon>Spiralia</taxon>
        <taxon>Lophotrochozoa</taxon>
        <taxon>Platyhelminthes</taxon>
        <taxon>Monogenea</taxon>
        <taxon>Monopisthocotylea</taxon>
        <taxon>Dactylogyridea</taxon>
        <taxon>Ancyrocephalidae</taxon>
        <taxon>Cichlidogyrus</taxon>
    </lineage>
</organism>